<protein>
    <recommendedName>
        <fullName evidence="7">U3 small nucleolar RNA-associated protein 20</fullName>
    </recommendedName>
</protein>
<comment type="caution">
    <text evidence="5">The sequence shown here is derived from an EMBL/GenBank/DDBJ whole genome shotgun (WGS) entry which is preliminary data.</text>
</comment>
<name>A0AAW0Q8D4_9PEZI</name>
<dbReference type="InterPro" id="IPR021133">
    <property type="entry name" value="HEAT_type_2"/>
</dbReference>
<evidence type="ECO:0008006" key="7">
    <source>
        <dbReference type="Google" id="ProtNLM"/>
    </source>
</evidence>
<dbReference type="GO" id="GO:0032040">
    <property type="term" value="C:small-subunit processome"/>
    <property type="evidence" value="ECO:0007669"/>
    <property type="project" value="TreeGrafter"/>
</dbReference>
<feature type="domain" description="U3 small nucleolar RNA-associated protein 20 N-terminal" evidence="3">
    <location>
        <begin position="920"/>
        <end position="1563"/>
    </location>
</feature>
<feature type="compositionally biased region" description="Acidic residues" evidence="2">
    <location>
        <begin position="1159"/>
        <end position="1179"/>
    </location>
</feature>
<dbReference type="PANTHER" id="PTHR17695:SF11">
    <property type="entry name" value="SMALL SUBUNIT PROCESSOME COMPONENT 20 HOMOLOG"/>
    <property type="match status" value="1"/>
</dbReference>
<dbReference type="GO" id="GO:0030686">
    <property type="term" value="C:90S preribosome"/>
    <property type="evidence" value="ECO:0007669"/>
    <property type="project" value="TreeGrafter"/>
</dbReference>
<feature type="region of interest" description="Disordered" evidence="2">
    <location>
        <begin position="2706"/>
        <end position="2732"/>
    </location>
</feature>
<feature type="domain" description="U3 small nucleolar RNA-associated protein 20" evidence="4">
    <location>
        <begin position="1773"/>
        <end position="1990"/>
    </location>
</feature>
<dbReference type="InterPro" id="IPR011430">
    <property type="entry name" value="UTP20_N"/>
</dbReference>
<evidence type="ECO:0000259" key="4">
    <source>
        <dbReference type="Pfam" id="PF20416"/>
    </source>
</evidence>
<dbReference type="SUPFAM" id="SSF48371">
    <property type="entry name" value="ARM repeat"/>
    <property type="match status" value="3"/>
</dbReference>
<dbReference type="InterPro" id="IPR046523">
    <property type="entry name" value="UTP20_dom"/>
</dbReference>
<dbReference type="Gene3D" id="1.25.10.10">
    <property type="entry name" value="Leucine-rich Repeat Variant"/>
    <property type="match status" value="2"/>
</dbReference>
<accession>A0AAW0Q8D4</accession>
<sequence>MAPTLSGRIIKSRKGKYGTAHQKNHRWESFTTKIAKLHSLDPLRKVRRHDLDAEDLDVTTSYFRNGLEKWADLDISKGFTSFRREVRLFCESLPQILHYEDKIMDLLEKYISVQEKESLESLLDLLTAFAHDLGTRFEKHYARALVLIANIAGSRQDADVIEWTFASLAFLFKYLSRLLVADLRPTFDVIAPLLGKARNPPHIARFAAEAMSFLIKKAASPSYREKSLPIIIEHARKDLASIRGDRQYGLFYHGLMTMFAEAIKGQGNNVHTTGPTTFQALLASVPAEDMISTDDLMPTWAGLVCGITVSIIHHTTAESFSLIADAIYEQKTRDEAENKSPLQNILYVRVLGTVAGVRRGNRINNWSALLDCLQKSLQGVCSEPLLLDQTDPIAIWRHILVNTAMIWNGSSMDAIIPHMAHIVKILTREPLMKWFIPFCSYLSDLDAPRFRSLFLKEFQKFVVSHWSEDSNEDMLCVLIPRMVNQRALPSTREPETFTLPQSWQSHIVRKFERLEISTFPEEGASSAYDKDPKTWRNKCLPKYSALLQLLECCTIHPSTIGPIREVLLRKLKLALRPSQTPPTDEARFIVSQGFHAYLRMSKAAAAPLEKSLRPLLRAAAPRYCTLAGFLEAMHTYEDQVQDTDGQDSQSSGSASPEKEDDPLLSSLVSNLSLDSAPLRTASLRLLVKLDIAPDQLDALANMLQVQQMPLDLENIRTISAHLRKLGTIYSKLDQGSWLRQAIPSFLFGMMTVKVSPVWESVLEALKHVSQTTAGEEAICDRAFRWVKGRSALQDELAGDAGKGEAARPFKKGLTDFECLNLERLLRNAKTQDRVITNPADMLLETFEENQQFVHMVEENQQLVPIVPKNSRSQALKVMSAVPSLIEKRSKIIVPIFLSWSSNEEDRDTLDADADQGTWKSWSLVDRKALLAVFSQFINPRVLFQQQKVYESLLHLLANGDIDIQKSSLKAILAWKQEGVKPYQENLEYLLDEARFKNELTVLFQGDNKVQPEHRVEVMPVLLRLLYGRTISKKGVASGRGGLQATRLAVLRNLSVDDIGDFLQIALGDLRGKVVLDSTGLREDILSQDPASSHKLVTARKQVGFLNMVTIIINELGVSVEKYTDTLLNAVLYCLVTSCRKLGQAAEKAGEDQPDIQKEDETEDDEEETAEDAEDEESDNDTSLLRDVRTISLKCVISLLRNAPAFNWDPYKDILIKEVVSPRLDNFAIENTQGISGTFQFLSTLSMMPRNALFLGVDQRIIPKLMDCLANKKAKDEVRVFTLSIVRNLVKLSQASAAESEFNEVIKEDLIDTNLELILGKIGGVLRTNQATGKDLDIDAEIQIGKDLLVACIDTIVELSPIVQHSEHAPGLIEISVFLLNQPSRRVNPKVKGSILTILQTFLQLEGLRTNTELRQRIYTTISSLFGFFKDRPNRLSLSKVLAVFAQEDATIVEVAALCFDLNAFKDGRIDEPDYNTRLAAFNNLSKPRQPAFDPRQWQPLLHNLLFYIKHDEEYGILSMNSADALCRFVDAVKVSTGTERAIYDSMLSDIVLPAIYSGARESSETVRREVIRVLGYFVSHLPSWAPVCDLVGLDPPPDEQDSDPSFFSHILSPATSRQMRALQLLSKVNFHSELSSRNLAHFFVPLLEHFILDREDGTDDHGVGAQATTTIADLAISLEWPQFRAILKRYSGYIESKPDSQKQLVRLLGKIVDSLATAASERNSDSMDVDGGSTEGQQVKKHRLALTMPAPEKFNEDIASNILPSLLDFIREKDETMVSSRVPVGIIIVKLLKLLPTEMLDQKLPGVLSDISQILRSKAWDAREMARDTLAKMALLLGAPCFGFILDELRGALTKGYQLHVLSYTMHTILVHVIPQFQPGDLDYCLDKIVTIIMDDIFGITGQEKDAEEYTSKTKEVKSSKSQDSMELIARTASVDHLVELIRPLQALLLEKLDLKMVRKIDELLTRIANGLLSNSAAESRETLVFCYEVVQGVYDSRKPKAEVKLDYKLRRYLVQKGAKKSGERGGTSKHTYKLVRFALDVLRSVFRKHDSLRNAGNISGFIPIIGDAVVEGEEEVKIAAYKLLQVLVKVPFKTDEMSKLYKIATKDAVKSMGMSTSTTSDLAQTALKLISVILRDRRDAKINDVGIDMLLGKLKDDLTEPLYRHVTFNFLRSVLDRKIESASVYDTMDYVGVVMITNDDKDTRDLARGAFFQFLRDYPQKKNRWAKQLKFIVANLEYEREGGRLSVMEIIHLLLMKSADDFVQEVATNTFIPLVLRLANDDSEKCRLAAGELIKEIFRKADKERTSKFLALPRGWLEQEGDQKKLSVFGLAIQSFCLYFDAKEPSPRDESDLKLVIKSMIEVLDDFSGGSDWELVNTIVQNVPVLIQRFPSQVLSHEELWHAIAKPLTSEHPTLKLSSIKLLNMYLDDFYKQDSSDLKKDALVGSYGLQLDKSTVEALTVLAVGLLDPGTISRWKKRMAKKVNGSIVEDDAISMKHQSTPIDEVLASEVVLTLVRLAKFLDPKPAVSDQTSDANKEEPDASDLEEEEEEEWGGVDEPEKSQVKVTLHTLFNFLSDILIAEAPPRTAALVPKVAAMDLLHLFVSTLKPATVQPSLNMLLTPLHHLTDPNITVPSSVEETFQPKYDALRVKAEESMDILQKKMGTEAYTTELYAVREAARRRREGRARKRKIEAVAAPERYGKWKQGRLEKKVKRRKEKKGDLRARRQGAKY</sequence>
<dbReference type="Proteomes" id="UP001392437">
    <property type="component" value="Unassembled WGS sequence"/>
</dbReference>
<dbReference type="InterPro" id="IPR011989">
    <property type="entry name" value="ARM-like"/>
</dbReference>
<dbReference type="Pfam" id="PF20416">
    <property type="entry name" value="UTP20"/>
    <property type="match status" value="1"/>
</dbReference>
<keyword evidence="6" id="KW-1185">Reference proteome</keyword>
<evidence type="ECO:0000259" key="3">
    <source>
        <dbReference type="Pfam" id="PF07539"/>
    </source>
</evidence>
<evidence type="ECO:0000256" key="2">
    <source>
        <dbReference type="SAM" id="MobiDB-lite"/>
    </source>
</evidence>
<feature type="compositionally biased region" description="Acidic residues" evidence="2">
    <location>
        <begin position="2541"/>
        <end position="2557"/>
    </location>
</feature>
<feature type="repeat" description="HEAT" evidence="1">
    <location>
        <begin position="2272"/>
        <end position="2310"/>
    </location>
</feature>
<reference evidence="5 6" key="1">
    <citation type="submission" date="2023-01" db="EMBL/GenBank/DDBJ databases">
        <title>Analysis of 21 Apiospora genomes using comparative genomics revels a genus with tremendous synthesis potential of carbohydrate active enzymes and secondary metabolites.</title>
        <authorList>
            <person name="Sorensen T."/>
        </authorList>
    </citation>
    <scope>NUCLEOTIDE SEQUENCE [LARGE SCALE GENOMIC DNA]</scope>
    <source>
        <strain evidence="5 6">CBS 117206</strain>
    </source>
</reference>
<dbReference type="PROSITE" id="PS50077">
    <property type="entry name" value="HEAT_REPEAT"/>
    <property type="match status" value="1"/>
</dbReference>
<evidence type="ECO:0000256" key="1">
    <source>
        <dbReference type="PROSITE-ProRule" id="PRU00103"/>
    </source>
</evidence>
<dbReference type="EMBL" id="JAQQWP010000011">
    <property type="protein sequence ID" value="KAK8095642.1"/>
    <property type="molecule type" value="Genomic_DNA"/>
</dbReference>
<dbReference type="PANTHER" id="PTHR17695">
    <property type="entry name" value="SMALL SUBUNIT PROCESSOME COMPONENT 20 HOMOLOG"/>
    <property type="match status" value="1"/>
</dbReference>
<evidence type="ECO:0000313" key="6">
    <source>
        <dbReference type="Proteomes" id="UP001392437"/>
    </source>
</evidence>
<evidence type="ECO:0000313" key="5">
    <source>
        <dbReference type="EMBL" id="KAK8095642.1"/>
    </source>
</evidence>
<dbReference type="Pfam" id="PF07539">
    <property type="entry name" value="UTP20_N"/>
    <property type="match status" value="1"/>
</dbReference>
<feature type="region of interest" description="Disordered" evidence="2">
    <location>
        <begin position="2526"/>
        <end position="2560"/>
    </location>
</feature>
<organism evidence="5 6">
    <name type="scientific">Apiospora kogelbergensis</name>
    <dbReference type="NCBI Taxonomy" id="1337665"/>
    <lineage>
        <taxon>Eukaryota</taxon>
        <taxon>Fungi</taxon>
        <taxon>Dikarya</taxon>
        <taxon>Ascomycota</taxon>
        <taxon>Pezizomycotina</taxon>
        <taxon>Sordariomycetes</taxon>
        <taxon>Xylariomycetidae</taxon>
        <taxon>Amphisphaeriales</taxon>
        <taxon>Apiosporaceae</taxon>
        <taxon>Apiospora</taxon>
    </lineage>
</organism>
<feature type="compositionally biased region" description="Basic and acidic residues" evidence="2">
    <location>
        <begin position="1147"/>
        <end position="1158"/>
    </location>
</feature>
<feature type="compositionally biased region" description="Basic residues" evidence="2">
    <location>
        <begin position="2706"/>
        <end position="2718"/>
    </location>
</feature>
<proteinExistence type="predicted"/>
<feature type="region of interest" description="Disordered" evidence="2">
    <location>
        <begin position="640"/>
        <end position="662"/>
    </location>
</feature>
<feature type="region of interest" description="Disordered" evidence="2">
    <location>
        <begin position="1146"/>
        <end position="1181"/>
    </location>
</feature>
<dbReference type="InterPro" id="IPR052575">
    <property type="entry name" value="SSU_processome_comp_20"/>
</dbReference>
<gene>
    <name evidence="5" type="ORF">PG999_013664</name>
</gene>
<dbReference type="InterPro" id="IPR016024">
    <property type="entry name" value="ARM-type_fold"/>
</dbReference>